<gene>
    <name evidence="1" type="ORF">HELGO_WM28973</name>
</gene>
<evidence type="ECO:0000313" key="1">
    <source>
        <dbReference type="EMBL" id="CAA6799230.1"/>
    </source>
</evidence>
<protein>
    <submittedName>
        <fullName evidence="1">Uncharacterized protein</fullName>
    </submittedName>
</protein>
<accession>A0A6S6S8B3</accession>
<proteinExistence type="predicted"/>
<sequence length="723" mass="84112">MKKQVLLIFLISFLGIPMSHGINGISILASRTLLENELAQKSIDDCVILLKKACQCDVKINDRSQEILLFLPDIDTNLVASYSTFTNKSLPYPMIDYPVHEYTWTSERIEGHVHLTLETPSFLGISFGLYGLLQEHLWFSFYHTKESIIPDLTFWPLTEDFTWTARPRFGKKGFHLHSMHPLELTEPLLNPDCPNGIQQVKEYIDWLVRNQQNYFEFNLLEQEDLERWVNYISPAVEYAHKRGILVGLDLSLHMTQQKAFMLYKNFPATLVAEKKQITQNLETLFMAPWDVIAMEASTTEFTQGNAAKVQALQLYVTDLVKNKHHAHLAGRHHVVKKDKMLGKTSTETNTLTKEQESLDANRATFIHTVMFYGLVDQKAPVYGNENLLHLLDVLKKEQKTRETWYYPESAYWITFDNSVPMLLTPYLETRLDDILLMDSLDVEGHLTFSSGWEWGYWLIDWSIARWSWEHTFNDQVQKTRPTQFLTDLFQNQTIVKHFNTLHTLQQKYIKDQELIRYLVAQTVTDELPAPLVLQLHPSPERSYKWMRTKANKEDINMIHKNTIDPLLEFATLSEAIVNDLSLINYSLRPAQDKLLQELTQALAVTNLRAKHKAYTLSFLLGKRQERLEKGSTPLLQEYIENAQAARLEAQVLVNNQEKNYRYPLNYIARPIEGGGSTAYDFGYLYPVSNLHFWQREEEQIIQEKYGPLFMSIWDVPRILGIVD</sequence>
<reference evidence="1" key="1">
    <citation type="submission" date="2020-01" db="EMBL/GenBank/DDBJ databases">
        <authorList>
            <person name="Meier V. D."/>
            <person name="Meier V D."/>
        </authorList>
    </citation>
    <scope>NUCLEOTIDE SEQUENCE</scope>
    <source>
        <strain evidence="1">HLG_WM_MAG_10</strain>
    </source>
</reference>
<name>A0A6S6S8B3_9BACT</name>
<dbReference type="AlphaFoldDB" id="A0A6S6S8B3"/>
<organism evidence="1">
    <name type="scientific">uncultured Aureispira sp</name>
    <dbReference type="NCBI Taxonomy" id="1331704"/>
    <lineage>
        <taxon>Bacteria</taxon>
        <taxon>Pseudomonadati</taxon>
        <taxon>Bacteroidota</taxon>
        <taxon>Saprospiria</taxon>
        <taxon>Saprospirales</taxon>
        <taxon>Saprospiraceae</taxon>
        <taxon>Aureispira</taxon>
        <taxon>environmental samples</taxon>
    </lineage>
</organism>
<dbReference type="EMBL" id="CACVAQ010000024">
    <property type="protein sequence ID" value="CAA6799230.1"/>
    <property type="molecule type" value="Genomic_DNA"/>
</dbReference>